<evidence type="ECO:0000256" key="1">
    <source>
        <dbReference type="ARBA" id="ARBA00004123"/>
    </source>
</evidence>
<sequence length="220" mass="24355">MSIQVSEMSKTYQYRKVMKPMLERKRRARINKCLDELKDLMVVTLESEGEHVTRLEKADILELTVTHLQKLKQQRKAAASKGGAMSQAEGFRSGYIHAVNEVSRSLSQLPDVNVHLGTQLMTHLGQRLNQLQPAVQPPTPINAPLSVNIASNTSRAHYSVPISPISSYNGSPNSSASSEKLSSSCMSQSLLTTYSGHSPIDARIATNVAQAEEEDVWRPW</sequence>
<evidence type="ECO:0000259" key="7">
    <source>
        <dbReference type="PROSITE" id="PS50888"/>
    </source>
</evidence>
<dbReference type="InterPro" id="IPR036638">
    <property type="entry name" value="HLH_DNA-bd_sf"/>
</dbReference>
<comment type="subcellular location">
    <subcellularLocation>
        <location evidence="1">Nucleus</location>
    </subcellularLocation>
</comment>
<organism evidence="9">
    <name type="scientific">Bactrocera latifrons</name>
    <name type="common">Malaysian fruit fly</name>
    <name type="synonym">Chaetodacus latifrons</name>
    <dbReference type="NCBI Taxonomy" id="174628"/>
    <lineage>
        <taxon>Eukaryota</taxon>
        <taxon>Metazoa</taxon>
        <taxon>Ecdysozoa</taxon>
        <taxon>Arthropoda</taxon>
        <taxon>Hexapoda</taxon>
        <taxon>Insecta</taxon>
        <taxon>Pterygota</taxon>
        <taxon>Neoptera</taxon>
        <taxon>Endopterygota</taxon>
        <taxon>Diptera</taxon>
        <taxon>Brachycera</taxon>
        <taxon>Muscomorpha</taxon>
        <taxon>Tephritoidea</taxon>
        <taxon>Tephritidae</taxon>
        <taxon>Bactrocera</taxon>
        <taxon>Bactrocera</taxon>
    </lineage>
</organism>
<dbReference type="SMART" id="SM00353">
    <property type="entry name" value="HLH"/>
    <property type="match status" value="1"/>
</dbReference>
<dbReference type="GO" id="GO:0006355">
    <property type="term" value="P:regulation of DNA-templated transcription"/>
    <property type="evidence" value="ECO:0007669"/>
    <property type="project" value="InterPro"/>
</dbReference>
<evidence type="ECO:0000256" key="6">
    <source>
        <dbReference type="ARBA" id="ARBA00023242"/>
    </source>
</evidence>
<dbReference type="AlphaFoldDB" id="A0A0K8TZM4"/>
<evidence type="ECO:0000256" key="5">
    <source>
        <dbReference type="ARBA" id="ARBA00023163"/>
    </source>
</evidence>
<dbReference type="PANTHER" id="PTHR10985">
    <property type="entry name" value="BASIC HELIX-LOOP-HELIX TRANSCRIPTION FACTOR, HES-RELATED"/>
    <property type="match status" value="1"/>
</dbReference>
<dbReference type="Pfam" id="PF00010">
    <property type="entry name" value="HLH"/>
    <property type="match status" value="1"/>
</dbReference>
<feature type="domain" description="BHLH" evidence="7">
    <location>
        <begin position="14"/>
        <end position="71"/>
    </location>
</feature>
<dbReference type="Gene3D" id="4.10.280.10">
    <property type="entry name" value="Helix-loop-helix DNA-binding domain"/>
    <property type="match status" value="1"/>
</dbReference>
<dbReference type="GO" id="GO:0005634">
    <property type="term" value="C:nucleus"/>
    <property type="evidence" value="ECO:0007669"/>
    <property type="project" value="UniProtKB-SubCell"/>
</dbReference>
<dbReference type="SUPFAM" id="SSF47459">
    <property type="entry name" value="HLH, helix-loop-helix DNA-binding domain"/>
    <property type="match status" value="1"/>
</dbReference>
<dbReference type="PROSITE" id="PS51054">
    <property type="entry name" value="ORANGE"/>
    <property type="match status" value="1"/>
</dbReference>
<keyword evidence="3" id="KW-0805">Transcription regulation</keyword>
<keyword evidence="4" id="KW-0238">DNA-binding</keyword>
<dbReference type="EMBL" id="GDHF01032375">
    <property type="protein sequence ID" value="JAI19939.1"/>
    <property type="molecule type" value="Transcribed_RNA"/>
</dbReference>
<evidence type="ECO:0000256" key="3">
    <source>
        <dbReference type="ARBA" id="ARBA00023015"/>
    </source>
</evidence>
<dbReference type="GO" id="GO:0046983">
    <property type="term" value="F:protein dimerization activity"/>
    <property type="evidence" value="ECO:0007669"/>
    <property type="project" value="InterPro"/>
</dbReference>
<dbReference type="SUPFAM" id="SSF158457">
    <property type="entry name" value="Orange domain-like"/>
    <property type="match status" value="1"/>
</dbReference>
<dbReference type="InterPro" id="IPR003650">
    <property type="entry name" value="Orange_dom"/>
</dbReference>
<evidence type="ECO:0000313" key="9">
    <source>
        <dbReference type="EMBL" id="JAI19939.1"/>
    </source>
</evidence>
<reference evidence="9" key="1">
    <citation type="submission" date="2015-06" db="EMBL/GenBank/DDBJ databases">
        <authorList>
            <person name="Hoefler B.C."/>
            <person name="Straight P.D."/>
        </authorList>
    </citation>
    <scope>NUCLEOTIDE SEQUENCE</scope>
</reference>
<evidence type="ECO:0000256" key="2">
    <source>
        <dbReference type="ARBA" id="ARBA00022473"/>
    </source>
</evidence>
<proteinExistence type="predicted"/>
<dbReference type="PROSITE" id="PS50888">
    <property type="entry name" value="BHLH"/>
    <property type="match status" value="1"/>
</dbReference>
<name>A0A0K8TZM4_BACLA</name>
<dbReference type="CDD" id="cd19741">
    <property type="entry name" value="bHLH-O_ESMB_like"/>
    <property type="match status" value="1"/>
</dbReference>
<accession>A0A0K8TZM4</accession>
<dbReference type="SMART" id="SM00511">
    <property type="entry name" value="ORANGE"/>
    <property type="match status" value="1"/>
</dbReference>
<dbReference type="GO" id="GO:1990837">
    <property type="term" value="F:sequence-specific double-stranded DNA binding"/>
    <property type="evidence" value="ECO:0007669"/>
    <property type="project" value="UniProtKB-ARBA"/>
</dbReference>
<evidence type="ECO:0000256" key="4">
    <source>
        <dbReference type="ARBA" id="ARBA00023125"/>
    </source>
</evidence>
<evidence type="ECO:0000259" key="8">
    <source>
        <dbReference type="PROSITE" id="PS51054"/>
    </source>
</evidence>
<feature type="domain" description="Orange" evidence="8">
    <location>
        <begin position="91"/>
        <end position="124"/>
    </location>
</feature>
<dbReference type="InterPro" id="IPR011598">
    <property type="entry name" value="bHLH_dom"/>
</dbReference>
<keyword evidence="5" id="KW-0804">Transcription</keyword>
<dbReference type="InterPro" id="IPR050370">
    <property type="entry name" value="HES_HEY"/>
</dbReference>
<dbReference type="FunFam" id="4.10.280.10:FF:000009">
    <property type="entry name" value="Transcription factor HES-1"/>
    <property type="match status" value="1"/>
</dbReference>
<protein>
    <submittedName>
        <fullName evidence="9">Enhancer of split mgamma protein</fullName>
    </submittedName>
</protein>
<dbReference type="OrthoDB" id="6085656at2759"/>
<keyword evidence="6" id="KW-0539">Nucleus</keyword>
<keyword evidence="2" id="KW-0217">Developmental protein</keyword>
<gene>
    <name evidence="9" type="primary">HLHmgamma</name>
    <name evidence="9" type="ORF">c0_g1_i1</name>
</gene>
<dbReference type="Pfam" id="PF07527">
    <property type="entry name" value="Hairy_orange"/>
    <property type="match status" value="1"/>
</dbReference>